<name>A0ABW2I653_9BURK</name>
<accession>A0ABW2I653</accession>
<dbReference type="Pfam" id="PF13289">
    <property type="entry name" value="SIR2_2"/>
    <property type="match status" value="1"/>
</dbReference>
<protein>
    <submittedName>
        <fullName evidence="1">SIR2 family protein</fullName>
    </submittedName>
</protein>
<reference evidence="2" key="1">
    <citation type="journal article" date="2019" name="Int. J. Syst. Evol. Microbiol.">
        <title>The Global Catalogue of Microorganisms (GCM) 10K type strain sequencing project: providing services to taxonomists for standard genome sequencing and annotation.</title>
        <authorList>
            <consortium name="The Broad Institute Genomics Platform"/>
            <consortium name="The Broad Institute Genome Sequencing Center for Infectious Disease"/>
            <person name="Wu L."/>
            <person name="Ma J."/>
        </authorList>
    </citation>
    <scope>NUCLEOTIDE SEQUENCE [LARGE SCALE GENOMIC DNA]</scope>
    <source>
        <strain evidence="2">KACC 12508</strain>
    </source>
</reference>
<organism evidence="1 2">
    <name type="scientific">Herminiimonas glaciei</name>
    <dbReference type="NCBI Taxonomy" id="523788"/>
    <lineage>
        <taxon>Bacteria</taxon>
        <taxon>Pseudomonadati</taxon>
        <taxon>Pseudomonadota</taxon>
        <taxon>Betaproteobacteria</taxon>
        <taxon>Burkholderiales</taxon>
        <taxon>Oxalobacteraceae</taxon>
        <taxon>Herminiimonas</taxon>
    </lineage>
</organism>
<evidence type="ECO:0000313" key="1">
    <source>
        <dbReference type="EMBL" id="MFC7286459.1"/>
    </source>
</evidence>
<evidence type="ECO:0000313" key="2">
    <source>
        <dbReference type="Proteomes" id="UP001596542"/>
    </source>
</evidence>
<comment type="caution">
    <text evidence="1">The sequence shown here is derived from an EMBL/GenBank/DDBJ whole genome shotgun (WGS) entry which is preliminary data.</text>
</comment>
<dbReference type="EMBL" id="JBHTBU010000001">
    <property type="protein sequence ID" value="MFC7286459.1"/>
    <property type="molecule type" value="Genomic_DNA"/>
</dbReference>
<proteinExistence type="predicted"/>
<keyword evidence="2" id="KW-1185">Reference proteome</keyword>
<sequence>MTIAESLTQMLTKHSSGPFLFAGSGLSRRYLELEDWGGLLRRFCEHIKPYEYYYSSADGDLSKVAGMMAEDFHEQWWTSPAFEKSREKHKSKIVERTGPLRTEICEYLKSVKLADHAKGPHADEVAILGRLNVDGIITTNWDTFLQSLFPDYKVYVGQDELLFSNPQSIGEIYKIHGCITSPRSLVLTQEDYKGFNDRNAYLAAKLITIFVEHPVIFMGYSLNDVNIIALLRAVCECIGQDKLQQLNNNLIFVQRTEDGADDSISQTVIALDHVQIPITLIKAVSFIGVYEAIEATKRKLPARVLRYCKEQLYELVKSTDPQGKLVVVDVDSVEGKQDIEFVVGLGVAAQHREQERNLLGDVGYTAITTADIYNSLLFNEKEYEAVRVIQETLPGLSKSLKFLPVFFLLHEAGIHNKVEYDRSGFQLDKYVNLTPVDFQTKGLFKGYRRNYAHLTASDMLDRLPSEIIAQYLPFTKWSEEELPKIKAFLIQYPDRFCGSAAYSTAFRKLACLYDRAAHGWD</sequence>
<dbReference type="Proteomes" id="UP001596542">
    <property type="component" value="Unassembled WGS sequence"/>
</dbReference>
<gene>
    <name evidence="1" type="ORF">ACFQPC_00265</name>
</gene>
<dbReference type="RefSeq" id="WP_382269673.1">
    <property type="nucleotide sequence ID" value="NZ_JBHTBU010000001.1"/>
</dbReference>